<evidence type="ECO:0000259" key="4">
    <source>
        <dbReference type="PROSITE" id="PS50222"/>
    </source>
</evidence>
<feature type="compositionally biased region" description="Acidic residues" evidence="3">
    <location>
        <begin position="1"/>
        <end position="14"/>
    </location>
</feature>
<dbReference type="InterPro" id="IPR002048">
    <property type="entry name" value="EF_hand_dom"/>
</dbReference>
<dbReference type="InterPro" id="IPR011992">
    <property type="entry name" value="EF-hand-dom_pair"/>
</dbReference>
<dbReference type="GO" id="GO:0016460">
    <property type="term" value="C:myosin II complex"/>
    <property type="evidence" value="ECO:0007669"/>
    <property type="project" value="TreeGrafter"/>
</dbReference>
<dbReference type="AlphaFoldDB" id="A0A9W7GKD4"/>
<dbReference type="Proteomes" id="UP001165065">
    <property type="component" value="Unassembled WGS sequence"/>
</dbReference>
<dbReference type="PROSITE" id="PS50222">
    <property type="entry name" value="EF_HAND_2"/>
    <property type="match status" value="1"/>
</dbReference>
<organism evidence="5 6">
    <name type="scientific">Triparma columacea</name>
    <dbReference type="NCBI Taxonomy" id="722753"/>
    <lineage>
        <taxon>Eukaryota</taxon>
        <taxon>Sar</taxon>
        <taxon>Stramenopiles</taxon>
        <taxon>Ochrophyta</taxon>
        <taxon>Bolidophyceae</taxon>
        <taxon>Parmales</taxon>
        <taxon>Triparmaceae</taxon>
        <taxon>Triparma</taxon>
    </lineage>
</organism>
<dbReference type="PANTHER" id="PTHR23048">
    <property type="entry name" value="MYOSIN LIGHT CHAIN 1, 3"/>
    <property type="match status" value="1"/>
</dbReference>
<dbReference type="PANTHER" id="PTHR23048:SF0">
    <property type="entry name" value="CALMODULIN LIKE 3"/>
    <property type="match status" value="1"/>
</dbReference>
<dbReference type="GO" id="GO:0005509">
    <property type="term" value="F:calcium ion binding"/>
    <property type="evidence" value="ECO:0007669"/>
    <property type="project" value="InterPro"/>
</dbReference>
<name>A0A9W7GKD4_9STRA</name>
<evidence type="ECO:0000313" key="6">
    <source>
        <dbReference type="Proteomes" id="UP001165065"/>
    </source>
</evidence>
<dbReference type="EMBL" id="BRYA01000259">
    <property type="protein sequence ID" value="GMI45648.1"/>
    <property type="molecule type" value="Genomic_DNA"/>
</dbReference>
<gene>
    <name evidence="5" type="ORF">TrCOL_g13800</name>
</gene>
<dbReference type="Gene3D" id="1.10.238.10">
    <property type="entry name" value="EF-hand"/>
    <property type="match status" value="1"/>
</dbReference>
<evidence type="ECO:0000256" key="3">
    <source>
        <dbReference type="SAM" id="MobiDB-lite"/>
    </source>
</evidence>
<dbReference type="InterPro" id="IPR050230">
    <property type="entry name" value="CALM/Myosin/TropC-like"/>
</dbReference>
<sequence>MADDSDFSESDNEDSISSSLPPPPPPPPAPPDLAQSPGSSLTGAVTEDGNESVTSSRSNKSGFKEPSNFKLMDIVGAAAKKQNVSLFSVNRSRLESAGTKARNTHKKNYKYKVAEDVSGRGRSWSDKSSDQIAAQAGKSRAISAFNNNPNLGQASFTNTDTKSVDGEDPNLIELQKQHLRGIFAAACTDHEGDGDMVLNEENLREAVSMTGLYPGRALLGQFASGGKKNVDLSAFLAVILENLEYEKDMMDDLVTLFEMFDEDGSGTISAKSLRHLLMEVLTSDQTELSRAEFDEFLEYAGLDGGEIIDYKALANNFMLSKPERKMVVDR</sequence>
<accession>A0A9W7GKD4</accession>
<dbReference type="SMART" id="SM00054">
    <property type="entry name" value="EFh"/>
    <property type="match status" value="2"/>
</dbReference>
<feature type="region of interest" description="Disordered" evidence="3">
    <location>
        <begin position="1"/>
        <end position="66"/>
    </location>
</feature>
<evidence type="ECO:0000256" key="1">
    <source>
        <dbReference type="ARBA" id="ARBA00020786"/>
    </source>
</evidence>
<proteinExistence type="predicted"/>
<evidence type="ECO:0000256" key="2">
    <source>
        <dbReference type="ARBA" id="ARBA00022737"/>
    </source>
</evidence>
<dbReference type="SUPFAM" id="SSF47473">
    <property type="entry name" value="EF-hand"/>
    <property type="match status" value="1"/>
</dbReference>
<dbReference type="OrthoDB" id="26525at2759"/>
<keyword evidence="2" id="KW-0677">Repeat</keyword>
<evidence type="ECO:0000313" key="5">
    <source>
        <dbReference type="EMBL" id="GMI45648.1"/>
    </source>
</evidence>
<feature type="compositionally biased region" description="Polar residues" evidence="3">
    <location>
        <begin position="51"/>
        <end position="61"/>
    </location>
</feature>
<protein>
    <recommendedName>
        <fullName evidence="1">Calmodulin</fullName>
    </recommendedName>
</protein>
<feature type="domain" description="EF-hand" evidence="4">
    <location>
        <begin position="248"/>
        <end position="283"/>
    </location>
</feature>
<reference evidence="6" key="1">
    <citation type="journal article" date="2023" name="Commun. Biol.">
        <title>Genome analysis of Parmales, the sister group of diatoms, reveals the evolutionary specialization of diatoms from phago-mixotrophs to photoautotrophs.</title>
        <authorList>
            <person name="Ban H."/>
            <person name="Sato S."/>
            <person name="Yoshikawa S."/>
            <person name="Yamada K."/>
            <person name="Nakamura Y."/>
            <person name="Ichinomiya M."/>
            <person name="Sato N."/>
            <person name="Blanc-Mathieu R."/>
            <person name="Endo H."/>
            <person name="Kuwata A."/>
            <person name="Ogata H."/>
        </authorList>
    </citation>
    <scope>NUCLEOTIDE SEQUENCE [LARGE SCALE GENOMIC DNA]</scope>
</reference>
<feature type="compositionally biased region" description="Pro residues" evidence="3">
    <location>
        <begin position="20"/>
        <end position="31"/>
    </location>
</feature>
<keyword evidence="6" id="KW-1185">Reference proteome</keyword>
<comment type="caution">
    <text evidence="5">The sequence shown here is derived from an EMBL/GenBank/DDBJ whole genome shotgun (WGS) entry which is preliminary data.</text>
</comment>